<evidence type="ECO:0000256" key="11">
    <source>
        <dbReference type="ARBA" id="ARBA00022759"/>
    </source>
</evidence>
<dbReference type="InterPro" id="IPR001352">
    <property type="entry name" value="RNase_HII/HIII"/>
</dbReference>
<evidence type="ECO:0000313" key="18">
    <source>
        <dbReference type="EMBL" id="MBH0229255.1"/>
    </source>
</evidence>
<dbReference type="Gene3D" id="3.30.420.10">
    <property type="entry name" value="Ribonuclease H-like superfamily/Ribonuclease H"/>
    <property type="match status" value="1"/>
</dbReference>
<evidence type="ECO:0000256" key="2">
    <source>
        <dbReference type="ARBA" id="ARBA00001946"/>
    </source>
</evidence>
<evidence type="ECO:0000256" key="6">
    <source>
        <dbReference type="ARBA" id="ARBA00012180"/>
    </source>
</evidence>
<dbReference type="Proteomes" id="UP000614490">
    <property type="component" value="Unassembled WGS sequence"/>
</dbReference>
<dbReference type="AlphaFoldDB" id="A0A931HTH4"/>
<evidence type="ECO:0000256" key="13">
    <source>
        <dbReference type="ARBA" id="ARBA00023211"/>
    </source>
</evidence>
<comment type="cofactor">
    <cofactor evidence="14 15">
        <name>Mn(2+)</name>
        <dbReference type="ChEBI" id="CHEBI:29035"/>
    </cofactor>
    <cofactor evidence="14 15">
        <name>Mg(2+)</name>
        <dbReference type="ChEBI" id="CHEBI:18420"/>
    </cofactor>
    <text evidence="14 15">Manganese or magnesium. Binds 1 divalent metal ion per monomer in the absence of substrate. May bind a second metal ion after substrate binding.</text>
</comment>
<comment type="cofactor">
    <cofactor evidence="2">
        <name>Mg(2+)</name>
        <dbReference type="ChEBI" id="CHEBI:18420"/>
    </cofactor>
</comment>
<dbReference type="PANTHER" id="PTHR10954:SF18">
    <property type="entry name" value="RIBONUCLEASE HII"/>
    <property type="match status" value="1"/>
</dbReference>
<evidence type="ECO:0000256" key="3">
    <source>
        <dbReference type="ARBA" id="ARBA00004065"/>
    </source>
</evidence>
<evidence type="ECO:0000256" key="15">
    <source>
        <dbReference type="PROSITE-ProRule" id="PRU01319"/>
    </source>
</evidence>
<dbReference type="InterPro" id="IPR024567">
    <property type="entry name" value="RNase_HII/HIII_dom"/>
</dbReference>
<keyword evidence="10 14" id="KW-0479">Metal-binding</keyword>
<sequence>MASMTISEVKQKMKDEQFTQTEIEALRQDGRKGVQKLIQQYDAAQEKQRLQKVKYEEMKEFEKHAWQRGCQLVAGIDEAGRGPLAGPVVAGAVILPDGYYLEGLNDSKLLSLAKREDFFKRIKEDADYGVGIVTNKEIDEINIYNATKLAMQRAVASLNQNPDHLLIDAVDLEEVDLPQTNLVKGDQRSVSIAAASVIAKVTRDHLMAEYDVQYPMYRFSSNQGYGTKEHVDALKAHGPSPFHRKSFAPVKEYTYV</sequence>
<comment type="caution">
    <text evidence="18">The sequence shown here is derived from an EMBL/GenBank/DDBJ whole genome shotgun (WGS) entry which is preliminary data.</text>
</comment>
<dbReference type="GO" id="GO:0032299">
    <property type="term" value="C:ribonuclease H2 complex"/>
    <property type="evidence" value="ECO:0007669"/>
    <property type="project" value="TreeGrafter"/>
</dbReference>
<evidence type="ECO:0000256" key="12">
    <source>
        <dbReference type="ARBA" id="ARBA00022801"/>
    </source>
</evidence>
<dbReference type="SUPFAM" id="SSF53098">
    <property type="entry name" value="Ribonuclease H-like"/>
    <property type="match status" value="1"/>
</dbReference>
<keyword evidence="12 14" id="KW-0378">Hydrolase</keyword>
<reference evidence="18 19" key="1">
    <citation type="journal article" date="2005" name="Int. J. Syst. Evol. Microbiol.">
        <title>Halobacillus yeomjeoni sp. nov., isolated from a marine solar saltern in Korea.</title>
        <authorList>
            <person name="Yoon J.H."/>
            <person name="Kang S.J."/>
            <person name="Lee C.H."/>
            <person name="Oh H.W."/>
            <person name="Oh T.K."/>
        </authorList>
    </citation>
    <scope>NUCLEOTIDE SEQUENCE [LARGE SCALE GENOMIC DNA]</scope>
    <source>
        <strain evidence="18 19">KCTC 3957</strain>
    </source>
</reference>
<comment type="function">
    <text evidence="3 14 16">Endonuclease that specifically degrades the RNA of RNA-DNA hybrids.</text>
</comment>
<dbReference type="EC" id="3.1.26.4" evidence="6 14"/>
<dbReference type="NCBIfam" id="NF000595">
    <property type="entry name" value="PRK00015.1-3"/>
    <property type="match status" value="1"/>
</dbReference>
<dbReference type="PROSITE" id="PS51975">
    <property type="entry name" value="RNASE_H_2"/>
    <property type="match status" value="1"/>
</dbReference>
<dbReference type="RefSeq" id="WP_197315877.1">
    <property type="nucleotide sequence ID" value="NZ_JADZSC010000001.1"/>
</dbReference>
<comment type="similarity">
    <text evidence="5 14 16">Belongs to the RNase HII family.</text>
</comment>
<dbReference type="InterPro" id="IPR036397">
    <property type="entry name" value="RNaseH_sf"/>
</dbReference>
<evidence type="ECO:0000259" key="17">
    <source>
        <dbReference type="PROSITE" id="PS51975"/>
    </source>
</evidence>
<dbReference type="GO" id="GO:0043137">
    <property type="term" value="P:DNA replication, removal of RNA primer"/>
    <property type="evidence" value="ECO:0007669"/>
    <property type="project" value="TreeGrafter"/>
</dbReference>
<evidence type="ECO:0000256" key="7">
    <source>
        <dbReference type="ARBA" id="ARBA00019179"/>
    </source>
</evidence>
<evidence type="ECO:0000313" key="19">
    <source>
        <dbReference type="Proteomes" id="UP000614490"/>
    </source>
</evidence>
<keyword evidence="13 14" id="KW-0464">Manganese</keyword>
<dbReference type="EMBL" id="JADZSC010000001">
    <property type="protein sequence ID" value="MBH0229255.1"/>
    <property type="molecule type" value="Genomic_DNA"/>
</dbReference>
<dbReference type="GO" id="GO:0006298">
    <property type="term" value="P:mismatch repair"/>
    <property type="evidence" value="ECO:0007669"/>
    <property type="project" value="TreeGrafter"/>
</dbReference>
<keyword evidence="8 14" id="KW-0963">Cytoplasm</keyword>
<dbReference type="GO" id="GO:0005737">
    <property type="term" value="C:cytoplasm"/>
    <property type="evidence" value="ECO:0007669"/>
    <property type="project" value="UniProtKB-SubCell"/>
</dbReference>
<protein>
    <recommendedName>
        <fullName evidence="7 14">Ribonuclease HII</fullName>
        <shortName evidence="14">RNase HII</shortName>
        <ecNumber evidence="6 14">3.1.26.4</ecNumber>
    </recommendedName>
</protein>
<dbReference type="GO" id="GO:0030145">
    <property type="term" value="F:manganese ion binding"/>
    <property type="evidence" value="ECO:0007669"/>
    <property type="project" value="UniProtKB-UniRule"/>
</dbReference>
<gene>
    <name evidence="14" type="primary">rnhB</name>
    <name evidence="18" type="ORF">H0267_03420</name>
</gene>
<feature type="binding site" evidence="14 15">
    <location>
        <position position="77"/>
    </location>
    <ligand>
        <name>a divalent metal cation</name>
        <dbReference type="ChEBI" id="CHEBI:60240"/>
    </ligand>
</feature>
<dbReference type="InterPro" id="IPR012337">
    <property type="entry name" value="RNaseH-like_sf"/>
</dbReference>
<evidence type="ECO:0000256" key="10">
    <source>
        <dbReference type="ARBA" id="ARBA00022723"/>
    </source>
</evidence>
<keyword evidence="19" id="KW-1185">Reference proteome</keyword>
<evidence type="ECO:0000256" key="8">
    <source>
        <dbReference type="ARBA" id="ARBA00022490"/>
    </source>
</evidence>
<evidence type="ECO:0000256" key="14">
    <source>
        <dbReference type="HAMAP-Rule" id="MF_00052"/>
    </source>
</evidence>
<name>A0A931HTH4_9BACI</name>
<dbReference type="HAMAP" id="MF_00052_B">
    <property type="entry name" value="RNase_HII_B"/>
    <property type="match status" value="1"/>
</dbReference>
<keyword evidence="9 14" id="KW-0540">Nuclease</keyword>
<feature type="domain" description="RNase H type-2" evidence="17">
    <location>
        <begin position="71"/>
        <end position="256"/>
    </location>
</feature>
<evidence type="ECO:0000256" key="9">
    <source>
        <dbReference type="ARBA" id="ARBA00022722"/>
    </source>
</evidence>
<accession>A0A931HTH4</accession>
<dbReference type="PANTHER" id="PTHR10954">
    <property type="entry name" value="RIBONUCLEASE H2 SUBUNIT A"/>
    <property type="match status" value="1"/>
</dbReference>
<dbReference type="FunFam" id="3.30.420.10:FF:000006">
    <property type="entry name" value="Ribonuclease HII"/>
    <property type="match status" value="1"/>
</dbReference>
<keyword evidence="11 14" id="KW-0255">Endonuclease</keyword>
<comment type="subcellular location">
    <subcellularLocation>
        <location evidence="4 14">Cytoplasm</location>
    </subcellularLocation>
</comment>
<dbReference type="GO" id="GO:0004523">
    <property type="term" value="F:RNA-DNA hybrid ribonuclease activity"/>
    <property type="evidence" value="ECO:0007669"/>
    <property type="project" value="UniProtKB-UniRule"/>
</dbReference>
<evidence type="ECO:0000256" key="1">
    <source>
        <dbReference type="ARBA" id="ARBA00000077"/>
    </source>
</evidence>
<dbReference type="CDD" id="cd07182">
    <property type="entry name" value="RNase_HII_bacteria_HII_like"/>
    <property type="match status" value="1"/>
</dbReference>
<organism evidence="18 19">
    <name type="scientific">Halobacillus yeomjeoni</name>
    <dbReference type="NCBI Taxonomy" id="311194"/>
    <lineage>
        <taxon>Bacteria</taxon>
        <taxon>Bacillati</taxon>
        <taxon>Bacillota</taxon>
        <taxon>Bacilli</taxon>
        <taxon>Bacillales</taxon>
        <taxon>Bacillaceae</taxon>
        <taxon>Halobacillus</taxon>
    </lineage>
</organism>
<dbReference type="GO" id="GO:0003723">
    <property type="term" value="F:RNA binding"/>
    <property type="evidence" value="ECO:0007669"/>
    <property type="project" value="UniProtKB-UniRule"/>
</dbReference>
<proteinExistence type="inferred from homology"/>
<comment type="catalytic activity">
    <reaction evidence="1 14 15 16">
        <text>Endonucleolytic cleavage to 5'-phosphomonoester.</text>
        <dbReference type="EC" id="3.1.26.4"/>
    </reaction>
</comment>
<feature type="binding site" evidence="14 15">
    <location>
        <position position="168"/>
    </location>
    <ligand>
        <name>a divalent metal cation</name>
        <dbReference type="ChEBI" id="CHEBI:60240"/>
    </ligand>
</feature>
<evidence type="ECO:0000256" key="5">
    <source>
        <dbReference type="ARBA" id="ARBA00007383"/>
    </source>
</evidence>
<dbReference type="InterPro" id="IPR022898">
    <property type="entry name" value="RNase_HII"/>
</dbReference>
<dbReference type="NCBIfam" id="NF000594">
    <property type="entry name" value="PRK00015.1-1"/>
    <property type="match status" value="1"/>
</dbReference>
<evidence type="ECO:0000256" key="16">
    <source>
        <dbReference type="RuleBase" id="RU003515"/>
    </source>
</evidence>
<dbReference type="Pfam" id="PF01351">
    <property type="entry name" value="RNase_HII"/>
    <property type="match status" value="1"/>
</dbReference>
<evidence type="ECO:0000256" key="4">
    <source>
        <dbReference type="ARBA" id="ARBA00004496"/>
    </source>
</evidence>
<feature type="binding site" evidence="14 15">
    <location>
        <position position="78"/>
    </location>
    <ligand>
        <name>a divalent metal cation</name>
        <dbReference type="ChEBI" id="CHEBI:60240"/>
    </ligand>
</feature>